<accession>A0ABD1Z6L2</accession>
<evidence type="ECO:0000313" key="3">
    <source>
        <dbReference type="Proteomes" id="UP001605036"/>
    </source>
</evidence>
<reference evidence="2 3" key="1">
    <citation type="submission" date="2024-09" db="EMBL/GenBank/DDBJ databases">
        <title>Chromosome-scale assembly of Riccia fluitans.</title>
        <authorList>
            <person name="Paukszto L."/>
            <person name="Sawicki J."/>
            <person name="Karawczyk K."/>
            <person name="Piernik-Szablinska J."/>
            <person name="Szczecinska M."/>
            <person name="Mazdziarz M."/>
        </authorList>
    </citation>
    <scope>NUCLEOTIDE SEQUENCE [LARGE SCALE GENOMIC DNA]</scope>
    <source>
        <strain evidence="2">Rf_01</strain>
        <tissue evidence="2">Aerial parts of the thallus</tissue>
    </source>
</reference>
<feature type="region of interest" description="Disordered" evidence="1">
    <location>
        <begin position="17"/>
        <end position="65"/>
    </location>
</feature>
<keyword evidence="3" id="KW-1185">Reference proteome</keyword>
<feature type="compositionally biased region" description="Basic residues" evidence="1">
    <location>
        <begin position="21"/>
        <end position="33"/>
    </location>
</feature>
<name>A0ABD1Z6L2_9MARC</name>
<gene>
    <name evidence="2" type="ORF">R1flu_011008</name>
</gene>
<protein>
    <submittedName>
        <fullName evidence="2">Uncharacterized protein</fullName>
    </submittedName>
</protein>
<evidence type="ECO:0000313" key="2">
    <source>
        <dbReference type="EMBL" id="KAL2643421.1"/>
    </source>
</evidence>
<dbReference type="EMBL" id="JBHFFA010000002">
    <property type="protein sequence ID" value="KAL2643421.1"/>
    <property type="molecule type" value="Genomic_DNA"/>
</dbReference>
<evidence type="ECO:0000256" key="1">
    <source>
        <dbReference type="SAM" id="MobiDB-lite"/>
    </source>
</evidence>
<proteinExistence type="predicted"/>
<sequence>MSMWGIRRCFRANVDLEASRRARNPRGSTKQHRVSPDRDDEDGAKTDPAELDAGSVNDKPQAGEQVEIPDFLVEKILSRVPFPHISTAAF</sequence>
<comment type="caution">
    <text evidence="2">The sequence shown here is derived from an EMBL/GenBank/DDBJ whole genome shotgun (WGS) entry which is preliminary data.</text>
</comment>
<dbReference type="Proteomes" id="UP001605036">
    <property type="component" value="Unassembled WGS sequence"/>
</dbReference>
<organism evidence="2 3">
    <name type="scientific">Riccia fluitans</name>
    <dbReference type="NCBI Taxonomy" id="41844"/>
    <lineage>
        <taxon>Eukaryota</taxon>
        <taxon>Viridiplantae</taxon>
        <taxon>Streptophyta</taxon>
        <taxon>Embryophyta</taxon>
        <taxon>Marchantiophyta</taxon>
        <taxon>Marchantiopsida</taxon>
        <taxon>Marchantiidae</taxon>
        <taxon>Marchantiales</taxon>
        <taxon>Ricciaceae</taxon>
        <taxon>Riccia</taxon>
    </lineage>
</organism>
<dbReference type="AlphaFoldDB" id="A0ABD1Z6L2"/>